<proteinExistence type="predicted"/>
<dbReference type="PROSITE" id="PS51910">
    <property type="entry name" value="GH18_2"/>
    <property type="match status" value="1"/>
</dbReference>
<organism evidence="2 3">
    <name type="scientific">Caenorhabditis briggsae</name>
    <dbReference type="NCBI Taxonomy" id="6238"/>
    <lineage>
        <taxon>Eukaryota</taxon>
        <taxon>Metazoa</taxon>
        <taxon>Ecdysozoa</taxon>
        <taxon>Nematoda</taxon>
        <taxon>Chromadorea</taxon>
        <taxon>Rhabditida</taxon>
        <taxon>Rhabditina</taxon>
        <taxon>Rhabditomorpha</taxon>
        <taxon>Rhabditoidea</taxon>
        <taxon>Rhabditidae</taxon>
        <taxon>Peloderinae</taxon>
        <taxon>Caenorhabditis</taxon>
    </lineage>
</organism>
<accession>A0AAE9F3F0</accession>
<feature type="domain" description="GH18" evidence="1">
    <location>
        <begin position="1"/>
        <end position="218"/>
    </location>
</feature>
<dbReference type="SUPFAM" id="SSF51445">
    <property type="entry name" value="(Trans)glycosidases"/>
    <property type="match status" value="1"/>
</dbReference>
<name>A0AAE9F3F0_CAEBR</name>
<dbReference type="InterPro" id="IPR017853">
    <property type="entry name" value="GH"/>
</dbReference>
<dbReference type="InterPro" id="IPR011583">
    <property type="entry name" value="Chitinase_II/V-like_cat"/>
</dbReference>
<protein>
    <recommendedName>
        <fullName evidence="1">GH18 domain-containing protein</fullName>
    </recommendedName>
</protein>
<dbReference type="Gene3D" id="3.20.20.80">
    <property type="entry name" value="Glycosidases"/>
    <property type="match status" value="1"/>
</dbReference>
<dbReference type="EMBL" id="CP092624">
    <property type="protein sequence ID" value="UMM37421.1"/>
    <property type="molecule type" value="Genomic_DNA"/>
</dbReference>
<evidence type="ECO:0000313" key="2">
    <source>
        <dbReference type="EMBL" id="UMM37421.1"/>
    </source>
</evidence>
<dbReference type="Proteomes" id="UP000829354">
    <property type="component" value="Chromosome V"/>
</dbReference>
<keyword evidence="3" id="KW-1185">Reference proteome</keyword>
<dbReference type="AlphaFoldDB" id="A0AAE9F3F0"/>
<dbReference type="GO" id="GO:0005975">
    <property type="term" value="P:carbohydrate metabolic process"/>
    <property type="evidence" value="ECO:0007669"/>
    <property type="project" value="InterPro"/>
</dbReference>
<evidence type="ECO:0000259" key="1">
    <source>
        <dbReference type="PROSITE" id="PS51910"/>
    </source>
</evidence>
<dbReference type="PANTHER" id="PTHR46073:SF9">
    <property type="entry name" value="GH18 DOMAIN-CONTAINING PROTEIN"/>
    <property type="match status" value="1"/>
</dbReference>
<dbReference type="Pfam" id="PF00704">
    <property type="entry name" value="Glyco_hydro_18"/>
    <property type="match status" value="1"/>
</dbReference>
<dbReference type="GO" id="GO:0008061">
    <property type="term" value="F:chitin binding"/>
    <property type="evidence" value="ECO:0007669"/>
    <property type="project" value="InterPro"/>
</dbReference>
<evidence type="ECO:0000313" key="3">
    <source>
        <dbReference type="Proteomes" id="UP000829354"/>
    </source>
</evidence>
<reference evidence="2 3" key="1">
    <citation type="submission" date="2022-04" db="EMBL/GenBank/DDBJ databases">
        <title>Chromosome-level reference genomes for two strains of Caenorhabditis briggsae: an improved platform for comparative genomics.</title>
        <authorList>
            <person name="Stevens L."/>
            <person name="Andersen E."/>
        </authorList>
    </citation>
    <scope>NUCLEOTIDE SEQUENCE [LARGE SCALE GENOMIC DNA]</scope>
    <source>
        <strain evidence="2">VX34</strain>
        <tissue evidence="2">Whole-organism</tissue>
    </source>
</reference>
<dbReference type="SMART" id="SM00636">
    <property type="entry name" value="Glyco_18"/>
    <property type="match status" value="1"/>
</dbReference>
<dbReference type="PANTHER" id="PTHR46073">
    <property type="entry name" value="CHITINASE"/>
    <property type="match status" value="1"/>
</dbReference>
<gene>
    <name evidence="2" type="ORF">L5515_009182</name>
</gene>
<dbReference type="InterPro" id="IPR001223">
    <property type="entry name" value="Glyco_hydro18_cat"/>
</dbReference>
<sequence length="218" mass="25097">MFAYLQDDGSVIVNGGPYEVKASDMKEVISVAKERESLKVMIAIGGSEPHLYSPMVSDPVKKKNFMDSITKLFEEYDIDGIEIVWMYVSEIDNENHLRLLREVRQHLTSLKTSKGKKEDYVLSTGVSRYTEYFKHLYNNKVLTYVDFLTVQSHDWSYLNTQVGPVAPLYGGPQDSIDDAMKYLVCQTKQPSKLNLGIPMFVRYFFFSAWTMSLEDLRL</sequence>